<dbReference type="InterPro" id="IPR036318">
    <property type="entry name" value="FAD-bd_PCMH-like_sf"/>
</dbReference>
<dbReference type="Pfam" id="PF01565">
    <property type="entry name" value="FAD_binding_4"/>
    <property type="match status" value="1"/>
</dbReference>
<dbReference type="AlphaFoldDB" id="A0A2S1KSC8"/>
<dbReference type="PROSITE" id="PS51387">
    <property type="entry name" value="FAD_PCMH"/>
    <property type="match status" value="1"/>
</dbReference>
<keyword evidence="1" id="KW-0285">Flavoprotein</keyword>
<dbReference type="InterPro" id="IPR016164">
    <property type="entry name" value="FAD-linked_Oxase-like_C"/>
</dbReference>
<evidence type="ECO:0000313" key="5">
    <source>
        <dbReference type="EMBL" id="AWF95917.1"/>
    </source>
</evidence>
<dbReference type="PANTHER" id="PTHR42934:SF2">
    <property type="entry name" value="GLYCOLATE OXIDASE SUBUNIT GLCD"/>
    <property type="match status" value="1"/>
</dbReference>
<protein>
    <recommendedName>
        <fullName evidence="4">FAD-binding PCMH-type domain-containing protein</fullName>
    </recommendedName>
</protein>
<evidence type="ECO:0000259" key="4">
    <source>
        <dbReference type="PROSITE" id="PS51387"/>
    </source>
</evidence>
<dbReference type="SUPFAM" id="SSF55103">
    <property type="entry name" value="FAD-linked oxidases, C-terminal domain"/>
    <property type="match status" value="1"/>
</dbReference>
<sequence>MMSINFAAFSNQDIIAALQAQVVTGDVLTDQDTLYKYSDDQYSVVDQVVLPLAVIEAATIADVQSVLAIARQYHLAVITKATGTSVVSGSRGRSGAVILSLDRMNHILEVNPDDSVAVVEPGVINNDLDKAAREVGFFYAPDPGSKNISSIGGNVSTNAGGMSSVRYGVTKDNILGVKVVLADGRLVTLGGRTLKQAFGYDLTQLFVGSEGTLGVIVEITVKLSPIPVGTPLTGIAFFKDMADLAKGTGALRRSGVYPTMLEALDAATVAALDRFEGTHYADKHATMLIFKLDFSTPEILNISEQTLKANGAFDVEVTDDPEKAAALLKLRQDMLPAIFKDKNHVMEDMALPLSQMAGMMDYITSLGEKYGLELYVAGHAGDGNVHPSIVWDQNVTEPPAGAAEAISDMFKETIRRGGTISGEHAVGLQKNQWNNYELGETDYLQHQIKALLDPMGLLNPQVKIN</sequence>
<dbReference type="Gene3D" id="3.30.465.10">
    <property type="match status" value="1"/>
</dbReference>
<evidence type="ECO:0000313" key="6">
    <source>
        <dbReference type="Proteomes" id="UP000244870"/>
    </source>
</evidence>
<dbReference type="InterPro" id="IPR016169">
    <property type="entry name" value="FAD-bd_PCMH_sub2"/>
</dbReference>
<evidence type="ECO:0000256" key="2">
    <source>
        <dbReference type="ARBA" id="ARBA00022827"/>
    </source>
</evidence>
<dbReference type="InterPro" id="IPR006094">
    <property type="entry name" value="Oxid_FAD_bind_N"/>
</dbReference>
<name>A0A2S1KSC8_9LACO</name>
<proteinExistence type="predicted"/>
<reference evidence="5 6" key="1">
    <citation type="submission" date="2017-04" db="EMBL/GenBank/DDBJ databases">
        <title>Weissella cibaria strain m2 complete genome.</title>
        <authorList>
            <person name="Pan Q."/>
            <person name="Tan M."/>
            <person name="Yao F."/>
            <person name="Su S."/>
        </authorList>
    </citation>
    <scope>NUCLEOTIDE SEQUENCE [LARGE SCALE GENOMIC DNA]</scope>
    <source>
        <strain evidence="5 6">M2</strain>
    </source>
</reference>
<dbReference type="Gene3D" id="3.30.70.2740">
    <property type="match status" value="1"/>
</dbReference>
<accession>A0A2S1KSC8</accession>
<evidence type="ECO:0000256" key="1">
    <source>
        <dbReference type="ARBA" id="ARBA00022630"/>
    </source>
</evidence>
<evidence type="ECO:0000256" key="3">
    <source>
        <dbReference type="ARBA" id="ARBA00023002"/>
    </source>
</evidence>
<dbReference type="SUPFAM" id="SSF56176">
    <property type="entry name" value="FAD-binding/transporter-associated domain-like"/>
    <property type="match status" value="1"/>
</dbReference>
<feature type="domain" description="FAD-binding PCMH-type" evidence="4">
    <location>
        <begin position="47"/>
        <end position="226"/>
    </location>
</feature>
<dbReference type="InterPro" id="IPR051914">
    <property type="entry name" value="FAD-linked_OxidoTrans_Type4"/>
</dbReference>
<dbReference type="InterPro" id="IPR016166">
    <property type="entry name" value="FAD-bd_PCMH"/>
</dbReference>
<gene>
    <name evidence="5" type="ORF">B6254_1523</name>
</gene>
<dbReference type="PANTHER" id="PTHR42934">
    <property type="entry name" value="GLYCOLATE OXIDASE SUBUNIT GLCD"/>
    <property type="match status" value="1"/>
</dbReference>
<dbReference type="InterPro" id="IPR004113">
    <property type="entry name" value="FAD-bd_oxidored_4_C"/>
</dbReference>
<keyword evidence="3" id="KW-0560">Oxidoreductase</keyword>
<keyword evidence="2" id="KW-0274">FAD</keyword>
<dbReference type="GO" id="GO:0071949">
    <property type="term" value="F:FAD binding"/>
    <property type="evidence" value="ECO:0007669"/>
    <property type="project" value="InterPro"/>
</dbReference>
<dbReference type="Proteomes" id="UP000244870">
    <property type="component" value="Chromosome"/>
</dbReference>
<dbReference type="GO" id="GO:0016491">
    <property type="term" value="F:oxidoreductase activity"/>
    <property type="evidence" value="ECO:0007669"/>
    <property type="project" value="UniProtKB-KW"/>
</dbReference>
<dbReference type="Pfam" id="PF02913">
    <property type="entry name" value="FAD-oxidase_C"/>
    <property type="match status" value="1"/>
</dbReference>
<dbReference type="EMBL" id="CP020928">
    <property type="protein sequence ID" value="AWF95917.1"/>
    <property type="molecule type" value="Genomic_DNA"/>
</dbReference>
<organism evidence="5 6">
    <name type="scientific">Weissella cibaria</name>
    <dbReference type="NCBI Taxonomy" id="137591"/>
    <lineage>
        <taxon>Bacteria</taxon>
        <taxon>Bacillati</taxon>
        <taxon>Bacillota</taxon>
        <taxon>Bacilli</taxon>
        <taxon>Lactobacillales</taxon>
        <taxon>Lactobacillaceae</taxon>
        <taxon>Weissella</taxon>
    </lineage>
</organism>